<dbReference type="Proteomes" id="UP000532373">
    <property type="component" value="Unassembled WGS sequence"/>
</dbReference>
<dbReference type="Pfam" id="PF13407">
    <property type="entry name" value="Peripla_BP_4"/>
    <property type="match status" value="1"/>
</dbReference>
<comment type="similarity">
    <text evidence="2">Belongs to the bacterial solute-binding protein 2 family.</text>
</comment>
<evidence type="ECO:0000256" key="1">
    <source>
        <dbReference type="ARBA" id="ARBA00004196"/>
    </source>
</evidence>
<dbReference type="SUPFAM" id="SSF53822">
    <property type="entry name" value="Periplasmic binding protein-like I"/>
    <property type="match status" value="1"/>
</dbReference>
<organism evidence="6 7">
    <name type="scientific">Aminobacter carboxidus</name>
    <dbReference type="NCBI Taxonomy" id="376165"/>
    <lineage>
        <taxon>Bacteria</taxon>
        <taxon>Pseudomonadati</taxon>
        <taxon>Pseudomonadota</taxon>
        <taxon>Alphaproteobacteria</taxon>
        <taxon>Hyphomicrobiales</taxon>
        <taxon>Phyllobacteriaceae</taxon>
        <taxon>Aminobacter</taxon>
    </lineage>
</organism>
<comment type="caution">
    <text evidence="6">The sequence shown here is derived from an EMBL/GenBank/DDBJ whole genome shotgun (WGS) entry which is preliminary data.</text>
</comment>
<dbReference type="Gene3D" id="3.40.50.2300">
    <property type="match status" value="2"/>
</dbReference>
<dbReference type="GO" id="GO:0030313">
    <property type="term" value="C:cell envelope"/>
    <property type="evidence" value="ECO:0007669"/>
    <property type="project" value="UniProtKB-SubCell"/>
</dbReference>
<dbReference type="CDD" id="cd06316">
    <property type="entry name" value="PBP1_ABC_sugar_binding-like"/>
    <property type="match status" value="1"/>
</dbReference>
<evidence type="ECO:0000313" key="7">
    <source>
        <dbReference type="Proteomes" id="UP000532373"/>
    </source>
</evidence>
<feature type="signal peptide" evidence="4">
    <location>
        <begin position="1"/>
        <end position="21"/>
    </location>
</feature>
<comment type="subcellular location">
    <subcellularLocation>
        <location evidence="1">Cell envelope</location>
    </subcellularLocation>
</comment>
<dbReference type="InterPro" id="IPR028082">
    <property type="entry name" value="Peripla_BP_I"/>
</dbReference>
<dbReference type="PANTHER" id="PTHR46847:SF1">
    <property type="entry name" value="D-ALLOSE-BINDING PERIPLASMIC PROTEIN-RELATED"/>
    <property type="match status" value="1"/>
</dbReference>
<dbReference type="AlphaFoldDB" id="A0A8E1WBH2"/>
<keyword evidence="3 4" id="KW-0732">Signal</keyword>
<dbReference type="GO" id="GO:0030246">
    <property type="term" value="F:carbohydrate binding"/>
    <property type="evidence" value="ECO:0007669"/>
    <property type="project" value="UniProtKB-ARBA"/>
</dbReference>
<dbReference type="RefSeq" id="WP_184768130.1">
    <property type="nucleotide sequence ID" value="NZ_JACHGI010000002.1"/>
</dbReference>
<feature type="chain" id="PRO_5034977910" evidence="4">
    <location>
        <begin position="22"/>
        <end position="353"/>
    </location>
</feature>
<name>A0A8E1WBH2_9HYPH</name>
<sequence>MLLKNIFAAALAGGLMFAAGAASGQTVGPSGETATPSVDVALTEADIGALKGKGYKAALLWHTSSDFTNAVSAGAKDEFARAGVEIAVTTDAGFDAARQRSDIETALAAKPNVILALPLDPVTSAEAFRQAVTDGAKLVFLSNLPSGYKHGTDYASIVTDDLFQMGKQAADALAKSIGGKGKVGYIFHDATYYVTNQRDQAFKSTIEKDYPDIKIVAEQGISDPARAEELASAMLLQNQDLDGIYVTWAEPADGVLSALRASGNKTTKVVTLDLAEPVALDMVKGGNVTALVADKAYELGRAMAAAGLKSLLGQPTPAFVVAPAITVTKDNVAQGWKDSLNRNAPQSVLDAAK</sequence>
<evidence type="ECO:0000313" key="6">
    <source>
        <dbReference type="EMBL" id="MBB6465645.1"/>
    </source>
</evidence>
<evidence type="ECO:0000256" key="4">
    <source>
        <dbReference type="SAM" id="SignalP"/>
    </source>
</evidence>
<evidence type="ECO:0000259" key="5">
    <source>
        <dbReference type="Pfam" id="PF13407"/>
    </source>
</evidence>
<dbReference type="InterPro" id="IPR025997">
    <property type="entry name" value="SBP_2_dom"/>
</dbReference>
<feature type="domain" description="Periplasmic binding protein" evidence="5">
    <location>
        <begin position="60"/>
        <end position="313"/>
    </location>
</feature>
<reference evidence="6 7" key="1">
    <citation type="submission" date="2020-08" db="EMBL/GenBank/DDBJ databases">
        <title>Genomic Encyclopedia of Type Strains, Phase IV (KMG-IV): sequencing the most valuable type-strain genomes for metagenomic binning, comparative biology and taxonomic classification.</title>
        <authorList>
            <person name="Goeker M."/>
        </authorList>
    </citation>
    <scope>NUCLEOTIDE SEQUENCE [LARGE SCALE GENOMIC DNA]</scope>
    <source>
        <strain evidence="6 7">DSM 17454</strain>
    </source>
</reference>
<dbReference type="EMBL" id="JACHGI010000002">
    <property type="protein sequence ID" value="MBB6465645.1"/>
    <property type="molecule type" value="Genomic_DNA"/>
</dbReference>
<gene>
    <name evidence="6" type="ORF">HNQ96_001503</name>
</gene>
<proteinExistence type="inferred from homology"/>
<protein>
    <submittedName>
        <fullName evidence="6">Ribose transport system substrate-binding protein</fullName>
    </submittedName>
</protein>
<dbReference type="PANTHER" id="PTHR46847">
    <property type="entry name" value="D-ALLOSE-BINDING PERIPLASMIC PROTEIN-RELATED"/>
    <property type="match status" value="1"/>
</dbReference>
<evidence type="ECO:0000256" key="3">
    <source>
        <dbReference type="ARBA" id="ARBA00022729"/>
    </source>
</evidence>
<accession>A0A8E1WBH2</accession>
<evidence type="ECO:0000256" key="2">
    <source>
        <dbReference type="ARBA" id="ARBA00007639"/>
    </source>
</evidence>